<feature type="domain" description="STAS" evidence="1">
    <location>
        <begin position="20"/>
        <end position="120"/>
    </location>
</feature>
<accession>A0A290ZAE2</accession>
<evidence type="ECO:0000313" key="3">
    <source>
        <dbReference type="Proteomes" id="UP000218505"/>
    </source>
</evidence>
<reference evidence="2" key="1">
    <citation type="submission" date="2017-09" db="EMBL/GenBank/DDBJ databases">
        <title>Complete Genome Sequence of ansamitocin-producing Bacterium Actinosynnema pretiosum X47.</title>
        <authorList>
            <person name="Cao G."/>
            <person name="Zong G."/>
            <person name="Zhong C."/>
            <person name="Fu J."/>
        </authorList>
    </citation>
    <scope>NUCLEOTIDE SEQUENCE [LARGE SCALE GENOMIC DNA]</scope>
    <source>
        <strain evidence="2">X47</strain>
    </source>
</reference>
<dbReference type="KEGG" id="apre:CNX65_24250"/>
<dbReference type="EMBL" id="CP023445">
    <property type="protein sequence ID" value="ATE56000.1"/>
    <property type="molecule type" value="Genomic_DNA"/>
</dbReference>
<dbReference type="Proteomes" id="UP000218505">
    <property type="component" value="Chromosome"/>
</dbReference>
<proteinExistence type="predicted"/>
<organism evidence="2 3">
    <name type="scientific">Actinosynnema pretiosum</name>
    <dbReference type="NCBI Taxonomy" id="42197"/>
    <lineage>
        <taxon>Bacteria</taxon>
        <taxon>Bacillati</taxon>
        <taxon>Actinomycetota</taxon>
        <taxon>Actinomycetes</taxon>
        <taxon>Pseudonocardiales</taxon>
        <taxon>Pseudonocardiaceae</taxon>
        <taxon>Actinosynnema</taxon>
    </lineage>
</organism>
<name>A0A290ZAE2_9PSEU</name>
<evidence type="ECO:0000313" key="2">
    <source>
        <dbReference type="EMBL" id="ATE56000.1"/>
    </source>
</evidence>
<dbReference type="RefSeq" id="WP_096495827.1">
    <property type="nucleotide sequence ID" value="NZ_CP023445.1"/>
</dbReference>
<dbReference type="InterPro" id="IPR058548">
    <property type="entry name" value="MlaB-like_STAS"/>
</dbReference>
<dbReference type="Gene3D" id="3.30.750.24">
    <property type="entry name" value="STAS domain"/>
    <property type="match status" value="1"/>
</dbReference>
<dbReference type="PROSITE" id="PS50801">
    <property type="entry name" value="STAS"/>
    <property type="match status" value="1"/>
</dbReference>
<protein>
    <submittedName>
        <fullName evidence="2">Anti-anti-sigma factor</fullName>
    </submittedName>
</protein>
<dbReference type="InterPro" id="IPR036513">
    <property type="entry name" value="STAS_dom_sf"/>
</dbReference>
<sequence>MSRPHPLTCTRVVDGGTADVAVTGDLAYDTGDVLLATVVDALEEGGVTDVRIDFAGLELCDSYGLATLLMIHRRVVQAGARLHLENRPTTLERLMRRTNTLGHLTSTPAADRMDRLDRFD</sequence>
<dbReference type="Pfam" id="PF13466">
    <property type="entry name" value="STAS_2"/>
    <property type="match status" value="1"/>
</dbReference>
<dbReference type="InterPro" id="IPR002645">
    <property type="entry name" value="STAS_dom"/>
</dbReference>
<dbReference type="CDD" id="cd07043">
    <property type="entry name" value="STAS_anti-anti-sigma_factors"/>
    <property type="match status" value="1"/>
</dbReference>
<dbReference type="AlphaFoldDB" id="A0A290ZAE2"/>
<evidence type="ECO:0000259" key="1">
    <source>
        <dbReference type="PROSITE" id="PS50801"/>
    </source>
</evidence>
<keyword evidence="3" id="KW-1185">Reference proteome</keyword>
<gene>
    <name evidence="2" type="ORF">CNX65_24250</name>
</gene>
<dbReference type="SUPFAM" id="SSF52091">
    <property type="entry name" value="SpoIIaa-like"/>
    <property type="match status" value="1"/>
</dbReference>